<name>A0ABS0SU39_9CAUL</name>
<dbReference type="SUPFAM" id="SSF56645">
    <property type="entry name" value="Acyl-CoA dehydrogenase NM domain-like"/>
    <property type="match status" value="1"/>
</dbReference>
<dbReference type="InterPro" id="IPR036250">
    <property type="entry name" value="AcylCo_DH-like_C"/>
</dbReference>
<dbReference type="Gene3D" id="1.10.540.10">
    <property type="entry name" value="Acyl-CoA dehydrogenase/oxidase, N-terminal domain"/>
    <property type="match status" value="1"/>
</dbReference>
<dbReference type="Proteomes" id="UP000639859">
    <property type="component" value="Unassembled WGS sequence"/>
</dbReference>
<evidence type="ECO:0000313" key="2">
    <source>
        <dbReference type="Proteomes" id="UP000639859"/>
    </source>
</evidence>
<organism evidence="1 2">
    <name type="scientific">Caulobacter hibisci</name>
    <dbReference type="NCBI Taxonomy" id="2035993"/>
    <lineage>
        <taxon>Bacteria</taxon>
        <taxon>Pseudomonadati</taxon>
        <taxon>Pseudomonadota</taxon>
        <taxon>Alphaproteobacteria</taxon>
        <taxon>Caulobacterales</taxon>
        <taxon>Caulobacteraceae</taxon>
        <taxon>Caulobacter</taxon>
    </lineage>
</organism>
<protein>
    <submittedName>
        <fullName evidence="1">Acyl-CoA/acyl-ACP dehydrogenase</fullName>
    </submittedName>
</protein>
<dbReference type="SUPFAM" id="SSF47203">
    <property type="entry name" value="Acyl-CoA dehydrogenase C-terminal domain-like"/>
    <property type="match status" value="1"/>
</dbReference>
<comment type="caution">
    <text evidence="1">The sequence shown here is derived from an EMBL/GenBank/DDBJ whole genome shotgun (WGS) entry which is preliminary data.</text>
</comment>
<gene>
    <name evidence="1" type="ORF">I4Q42_04395</name>
</gene>
<proteinExistence type="predicted"/>
<evidence type="ECO:0000313" key="1">
    <source>
        <dbReference type="EMBL" id="MBI1682904.1"/>
    </source>
</evidence>
<dbReference type="InterPro" id="IPR046373">
    <property type="entry name" value="Acyl-CoA_Oxase/DH_mid-dom_sf"/>
</dbReference>
<reference evidence="1 2" key="1">
    <citation type="submission" date="2020-11" db="EMBL/GenBank/DDBJ databases">
        <title>genome sequence of strain KACC 18849.</title>
        <authorList>
            <person name="Gao J."/>
            <person name="Zhang X."/>
        </authorList>
    </citation>
    <scope>NUCLEOTIDE SEQUENCE [LARGE SCALE GENOMIC DNA]</scope>
    <source>
        <strain evidence="1 2">KACC 18849</strain>
    </source>
</reference>
<dbReference type="EMBL" id="JADWOX010000002">
    <property type="protein sequence ID" value="MBI1682904.1"/>
    <property type="molecule type" value="Genomic_DNA"/>
</dbReference>
<dbReference type="Gene3D" id="1.20.140.10">
    <property type="entry name" value="Butyryl-CoA Dehydrogenase, subunit A, domain 3"/>
    <property type="match status" value="1"/>
</dbReference>
<accession>A0ABS0SU39</accession>
<sequence>MAPPSVTAVLAALRHALPAIRARAADLDAGGEFPAEDVALLASIGALEVMAGDTPSPRELMEALRLVGRANLSLGRIFEGHVNGARLVAWYGSAEQRRTLDADLAAGKVLGVWNTEPAPGVTIVGERLRGAKSYATGAGHIDIAVVTGATASGEKQMVLADAADPARADPSAWRVRGMKATVSGTYDLTGLPVNPATRLGASGDYEREPRFSAGAWRFTAVQLGGVEHVLTLLREHLAASPAGQDPIHRARFGKALAATRSAYLWVREAAERAAAANAGPEAISFVLMTRGVVEEAGLTVMEAAARSVGTRAFFVDNPLDQACRDLALYLRQPVPDQALDRAAAAFLAKDAWADDPLW</sequence>
<dbReference type="Gene3D" id="2.40.110.10">
    <property type="entry name" value="Butyryl-CoA Dehydrogenase, subunit A, domain 2"/>
    <property type="match status" value="1"/>
</dbReference>
<dbReference type="InterPro" id="IPR009100">
    <property type="entry name" value="AcylCoA_DH/oxidase_NM_dom_sf"/>
</dbReference>
<dbReference type="InterPro" id="IPR037069">
    <property type="entry name" value="AcylCoA_DH/ox_N_sf"/>
</dbReference>
<keyword evidence="2" id="KW-1185">Reference proteome</keyword>